<accession>A0A9P5JUI9</accession>
<keyword evidence="3" id="KW-1185">Reference proteome</keyword>
<evidence type="ECO:0000256" key="1">
    <source>
        <dbReference type="SAM" id="MobiDB-lite"/>
    </source>
</evidence>
<dbReference type="EMBL" id="WHVB01000070">
    <property type="protein sequence ID" value="KAF8463555.1"/>
    <property type="molecule type" value="Genomic_DNA"/>
</dbReference>
<feature type="region of interest" description="Disordered" evidence="1">
    <location>
        <begin position="40"/>
        <end position="70"/>
    </location>
</feature>
<evidence type="ECO:0000313" key="2">
    <source>
        <dbReference type="EMBL" id="KAF8463555.1"/>
    </source>
</evidence>
<name>A0A9P5JUI9_9AGAM</name>
<organism evidence="2 3">
    <name type="scientific">Russula ochroleuca</name>
    <dbReference type="NCBI Taxonomy" id="152965"/>
    <lineage>
        <taxon>Eukaryota</taxon>
        <taxon>Fungi</taxon>
        <taxon>Dikarya</taxon>
        <taxon>Basidiomycota</taxon>
        <taxon>Agaricomycotina</taxon>
        <taxon>Agaricomycetes</taxon>
        <taxon>Russulales</taxon>
        <taxon>Russulaceae</taxon>
        <taxon>Russula</taxon>
    </lineage>
</organism>
<reference evidence="2" key="2">
    <citation type="journal article" date="2020" name="Nat. Commun.">
        <title>Large-scale genome sequencing of mycorrhizal fungi provides insights into the early evolution of symbiotic traits.</title>
        <authorList>
            <person name="Miyauchi S."/>
            <person name="Kiss E."/>
            <person name="Kuo A."/>
            <person name="Drula E."/>
            <person name="Kohler A."/>
            <person name="Sanchez-Garcia M."/>
            <person name="Morin E."/>
            <person name="Andreopoulos B."/>
            <person name="Barry K.W."/>
            <person name="Bonito G."/>
            <person name="Buee M."/>
            <person name="Carver A."/>
            <person name="Chen C."/>
            <person name="Cichocki N."/>
            <person name="Clum A."/>
            <person name="Culley D."/>
            <person name="Crous P.W."/>
            <person name="Fauchery L."/>
            <person name="Girlanda M."/>
            <person name="Hayes R.D."/>
            <person name="Keri Z."/>
            <person name="LaButti K."/>
            <person name="Lipzen A."/>
            <person name="Lombard V."/>
            <person name="Magnuson J."/>
            <person name="Maillard F."/>
            <person name="Murat C."/>
            <person name="Nolan M."/>
            <person name="Ohm R.A."/>
            <person name="Pangilinan J."/>
            <person name="Pereira M.F."/>
            <person name="Perotto S."/>
            <person name="Peter M."/>
            <person name="Pfister S."/>
            <person name="Riley R."/>
            <person name="Sitrit Y."/>
            <person name="Stielow J.B."/>
            <person name="Szollosi G."/>
            <person name="Zifcakova L."/>
            <person name="Stursova M."/>
            <person name="Spatafora J.W."/>
            <person name="Tedersoo L."/>
            <person name="Vaario L.M."/>
            <person name="Yamada A."/>
            <person name="Yan M."/>
            <person name="Wang P."/>
            <person name="Xu J."/>
            <person name="Bruns T."/>
            <person name="Baldrian P."/>
            <person name="Vilgalys R."/>
            <person name="Dunand C."/>
            <person name="Henrissat B."/>
            <person name="Grigoriev I.V."/>
            <person name="Hibbett D."/>
            <person name="Nagy L.G."/>
            <person name="Martin F.M."/>
        </authorList>
    </citation>
    <scope>NUCLEOTIDE SEQUENCE</scope>
    <source>
        <strain evidence="2">Prilba</strain>
    </source>
</reference>
<dbReference type="AlphaFoldDB" id="A0A9P5JUI9"/>
<proteinExistence type="predicted"/>
<dbReference type="OrthoDB" id="3027237at2759"/>
<gene>
    <name evidence="2" type="ORF">DFH94DRAFT_829579</name>
</gene>
<dbReference type="Proteomes" id="UP000759537">
    <property type="component" value="Unassembled WGS sequence"/>
</dbReference>
<feature type="region of interest" description="Disordered" evidence="1">
    <location>
        <begin position="572"/>
        <end position="591"/>
    </location>
</feature>
<comment type="caution">
    <text evidence="2">The sequence shown here is derived from an EMBL/GenBank/DDBJ whole genome shotgun (WGS) entry which is preliminary data.</text>
</comment>
<protein>
    <submittedName>
        <fullName evidence="2">Uncharacterized protein</fullName>
    </submittedName>
</protein>
<reference evidence="2" key="1">
    <citation type="submission" date="2019-10" db="EMBL/GenBank/DDBJ databases">
        <authorList>
            <consortium name="DOE Joint Genome Institute"/>
            <person name="Kuo A."/>
            <person name="Miyauchi S."/>
            <person name="Kiss E."/>
            <person name="Drula E."/>
            <person name="Kohler A."/>
            <person name="Sanchez-Garcia M."/>
            <person name="Andreopoulos B."/>
            <person name="Barry K.W."/>
            <person name="Bonito G."/>
            <person name="Buee M."/>
            <person name="Carver A."/>
            <person name="Chen C."/>
            <person name="Cichocki N."/>
            <person name="Clum A."/>
            <person name="Culley D."/>
            <person name="Crous P.W."/>
            <person name="Fauchery L."/>
            <person name="Girlanda M."/>
            <person name="Hayes R."/>
            <person name="Keri Z."/>
            <person name="LaButti K."/>
            <person name="Lipzen A."/>
            <person name="Lombard V."/>
            <person name="Magnuson J."/>
            <person name="Maillard F."/>
            <person name="Morin E."/>
            <person name="Murat C."/>
            <person name="Nolan M."/>
            <person name="Ohm R."/>
            <person name="Pangilinan J."/>
            <person name="Pereira M."/>
            <person name="Perotto S."/>
            <person name="Peter M."/>
            <person name="Riley R."/>
            <person name="Sitrit Y."/>
            <person name="Stielow B."/>
            <person name="Szollosi G."/>
            <person name="Zifcakova L."/>
            <person name="Stursova M."/>
            <person name="Spatafora J.W."/>
            <person name="Tedersoo L."/>
            <person name="Vaario L.-M."/>
            <person name="Yamada A."/>
            <person name="Yan M."/>
            <person name="Wang P."/>
            <person name="Xu J."/>
            <person name="Bruns T."/>
            <person name="Baldrian P."/>
            <person name="Vilgalys R."/>
            <person name="Henrissat B."/>
            <person name="Grigoriev I.V."/>
            <person name="Hibbett D."/>
            <person name="Nagy L.G."/>
            <person name="Martin F.M."/>
        </authorList>
    </citation>
    <scope>NUCLEOTIDE SEQUENCE</scope>
    <source>
        <strain evidence="2">Prilba</strain>
    </source>
</reference>
<sequence>MLTSQADLAELHKCLAPLVVPPQNADGSVSKQKMKEVIVKVTDKGDDANSSASNGKKKNESREQSNSAVTYDEIHQKRIAIREAIRAHWKCDMHTLGDRAVPCWQDGHTTQCYVITENDLNLWAKLHPQPQMMPPMGFPPMMGANFYPGPFMNLWLMMGQGPQAPQPSVPLHSTSDKAPATAADTDIEFPDGFFEIDQLTGDCISHSDLAQSLGIGMGIAALIVKCIWCPQQVLTPPGCLNCTGPTTIGSNSPASNNNKSQGCHLLEQLMIGAHSYILASQIISASELVTLQIATTGVIGKLFEWLGGVLMPLERLETPRHIIIAMHRTIGSSLTRESTTPYCSPQLRHGNWHQSRLATMLPCPPFPHTPSLLFLQISLLSGTTDESSALPFVPVSSVPGFDGDHTWHMGFDTTSNGANSPEQHGVQLLGCKESICIMLETLLANALMGYERDMFFRNDSKSSGVPALLRNISRQIQHHHLSLDKHFHRLLENLQHSFLTSKIALEYLQEFIYYAYTFYTVLLERNPFSDYCTSWLEVLGDLARYCIVITAMVPDSGPHLLDRCRSSPWTQANPFASHNGGENAPPAASPTLALAPPTSPRQMNVFSPMERLTFRPSSHKYDLPNSLPTSPTAIYLEQPLSLHTGLPML</sequence>
<evidence type="ECO:0000313" key="3">
    <source>
        <dbReference type="Proteomes" id="UP000759537"/>
    </source>
</evidence>